<reference evidence="1" key="1">
    <citation type="journal article" date="2010" name="Science">
        <title>Plasticity of animal genome architecture unmasked by rapid evolution of a pelagic tunicate.</title>
        <authorList>
            <person name="Denoeud F."/>
            <person name="Henriet S."/>
            <person name="Mungpakdee S."/>
            <person name="Aury J.M."/>
            <person name="Da Silva C."/>
            <person name="Brinkmann H."/>
            <person name="Mikhaleva J."/>
            <person name="Olsen L.C."/>
            <person name="Jubin C."/>
            <person name="Canestro C."/>
            <person name="Bouquet J.M."/>
            <person name="Danks G."/>
            <person name="Poulain J."/>
            <person name="Campsteijn C."/>
            <person name="Adamski M."/>
            <person name="Cross I."/>
            <person name="Yadetie F."/>
            <person name="Muffato M."/>
            <person name="Louis A."/>
            <person name="Butcher S."/>
            <person name="Tsagkogeorga G."/>
            <person name="Konrad A."/>
            <person name="Singh S."/>
            <person name="Jensen M.F."/>
            <person name="Cong E.H."/>
            <person name="Eikeseth-Otteraa H."/>
            <person name="Noel B."/>
            <person name="Anthouard V."/>
            <person name="Porcel B.M."/>
            <person name="Kachouri-Lafond R."/>
            <person name="Nishino A."/>
            <person name="Ugolini M."/>
            <person name="Chourrout P."/>
            <person name="Nishida H."/>
            <person name="Aasland R."/>
            <person name="Huzurbazar S."/>
            <person name="Westhof E."/>
            <person name="Delsuc F."/>
            <person name="Lehrach H."/>
            <person name="Reinhardt R."/>
            <person name="Weissenbach J."/>
            <person name="Roy S.W."/>
            <person name="Artiguenave F."/>
            <person name="Postlethwait J.H."/>
            <person name="Manak J.R."/>
            <person name="Thompson E.M."/>
            <person name="Jaillon O."/>
            <person name="Du Pasquier L."/>
            <person name="Boudinot P."/>
            <person name="Liberles D.A."/>
            <person name="Volff J.N."/>
            <person name="Philippe H."/>
            <person name="Lenhard B."/>
            <person name="Roest Crollius H."/>
            <person name="Wincker P."/>
            <person name="Chourrout D."/>
        </authorList>
    </citation>
    <scope>NUCLEOTIDE SEQUENCE [LARGE SCALE GENOMIC DNA]</scope>
</reference>
<dbReference type="OrthoDB" id="48317at2759"/>
<gene>
    <name evidence="1" type="ORF">GSOID_T00004309001</name>
</gene>
<dbReference type="InterPro" id="IPR011032">
    <property type="entry name" value="GroES-like_sf"/>
</dbReference>
<dbReference type="FunCoup" id="E4X8W4">
    <property type="interactions" value="168"/>
</dbReference>
<dbReference type="Gene3D" id="3.40.50.720">
    <property type="entry name" value="NAD(P)-binding Rossmann-like Domain"/>
    <property type="match status" value="1"/>
</dbReference>
<dbReference type="InterPro" id="IPR036291">
    <property type="entry name" value="NAD(P)-bd_dom_sf"/>
</dbReference>
<dbReference type="Pfam" id="PF13602">
    <property type="entry name" value="ADH_zinc_N_2"/>
    <property type="match status" value="1"/>
</dbReference>
<dbReference type="PANTHER" id="PTHR11695:SF294">
    <property type="entry name" value="RETICULON-4-INTERACTING PROTEIN 1, MITOCHONDRIAL"/>
    <property type="match status" value="1"/>
</dbReference>
<dbReference type="SUPFAM" id="SSF50129">
    <property type="entry name" value="GroES-like"/>
    <property type="match status" value="1"/>
</dbReference>
<evidence type="ECO:0000313" key="1">
    <source>
        <dbReference type="EMBL" id="CBY18892.1"/>
    </source>
</evidence>
<name>E4X8W4_OIKDI</name>
<dbReference type="PANTHER" id="PTHR11695">
    <property type="entry name" value="ALCOHOL DEHYDROGENASE RELATED"/>
    <property type="match status" value="1"/>
</dbReference>
<protein>
    <recommendedName>
        <fullName evidence="3">Enoyl reductase (ER) domain-containing protein</fullName>
    </recommendedName>
</protein>
<dbReference type="EMBL" id="FN653030">
    <property type="protein sequence ID" value="CBY18892.1"/>
    <property type="molecule type" value="Genomic_DNA"/>
</dbReference>
<dbReference type="InParanoid" id="E4X8W4"/>
<organism evidence="1">
    <name type="scientific">Oikopleura dioica</name>
    <name type="common">Tunicate</name>
    <dbReference type="NCBI Taxonomy" id="34765"/>
    <lineage>
        <taxon>Eukaryota</taxon>
        <taxon>Metazoa</taxon>
        <taxon>Chordata</taxon>
        <taxon>Tunicata</taxon>
        <taxon>Appendicularia</taxon>
        <taxon>Copelata</taxon>
        <taxon>Oikopleuridae</taxon>
        <taxon>Oikopleura</taxon>
    </lineage>
</organism>
<accession>E4X8W4</accession>
<keyword evidence="2" id="KW-1185">Reference proteome</keyword>
<sequence>MRCVRNLSTRAWSATDYGNPSKKLTLREFDLSPAASQCSKQLRVKVNAVSLNPIDHWMVNGRGKNLRQTWEKLRNQLGLSNHDPCLGVIPGRDFHATVLDSGGQTYKEGDYVIGVRHPFDSGSLQEHLLVNETSLFPENSNLSAEENACLPFVTSTIMSSLGISGGLSLFGCSGINTLKDFKSKKVLIIGATGGLGTVLAQLLVQYQATVDVIGGIGVDKIENVRSRLSYHINGYQSELEDNEYDYVFDCADGKAYKWAGRLMNYEKSYLISYSSPLMQMLGSLSAMTVPEFILVHKKAQSDLQIEAGSGAEFRFGFFTERPAYFNEISKVDFKPSISKVFDFQNVPEAYESMMSDSHFGKVVIKM</sequence>
<dbReference type="Proteomes" id="UP000001307">
    <property type="component" value="Unassembled WGS sequence"/>
</dbReference>
<evidence type="ECO:0000313" key="2">
    <source>
        <dbReference type="Proteomes" id="UP000001307"/>
    </source>
</evidence>
<dbReference type="GO" id="GO:0005739">
    <property type="term" value="C:mitochondrion"/>
    <property type="evidence" value="ECO:0007669"/>
    <property type="project" value="TreeGrafter"/>
</dbReference>
<dbReference type="Gene3D" id="3.90.180.10">
    <property type="entry name" value="Medium-chain alcohol dehydrogenases, catalytic domain"/>
    <property type="match status" value="1"/>
</dbReference>
<dbReference type="AlphaFoldDB" id="E4X8W4"/>
<evidence type="ECO:0008006" key="3">
    <source>
        <dbReference type="Google" id="ProtNLM"/>
    </source>
</evidence>
<dbReference type="InterPro" id="IPR050700">
    <property type="entry name" value="YIM1/Zinc_Alcohol_DH_Fams"/>
</dbReference>
<dbReference type="SUPFAM" id="SSF51735">
    <property type="entry name" value="NAD(P)-binding Rossmann-fold domains"/>
    <property type="match status" value="1"/>
</dbReference>
<proteinExistence type="predicted"/>